<dbReference type="PRINTS" id="PR00406">
    <property type="entry name" value="CYTB5RDTASE"/>
</dbReference>
<dbReference type="PROSITE" id="PS51085">
    <property type="entry name" value="2FE2S_FER_2"/>
    <property type="match status" value="1"/>
</dbReference>
<dbReference type="SUPFAM" id="SSF52343">
    <property type="entry name" value="Ferredoxin reductase-like, C-terminal NADP-linked domain"/>
    <property type="match status" value="1"/>
</dbReference>
<dbReference type="Gene3D" id="3.10.20.30">
    <property type="match status" value="1"/>
</dbReference>
<dbReference type="InterPro" id="IPR008333">
    <property type="entry name" value="Cbr1-like_FAD-bd_dom"/>
</dbReference>
<comment type="caution">
    <text evidence="3">The sequence shown here is derived from an EMBL/GenBank/DDBJ whole genome shotgun (WGS) entry which is preliminary data.</text>
</comment>
<dbReference type="PANTHER" id="PTHR47354">
    <property type="entry name" value="NADH OXIDOREDUCTASE HCR"/>
    <property type="match status" value="1"/>
</dbReference>
<evidence type="ECO:0000259" key="1">
    <source>
        <dbReference type="PROSITE" id="PS51085"/>
    </source>
</evidence>
<dbReference type="InterPro" id="IPR050415">
    <property type="entry name" value="MRET"/>
</dbReference>
<dbReference type="Proteomes" id="UP000547058">
    <property type="component" value="Unassembled WGS sequence"/>
</dbReference>
<evidence type="ECO:0000313" key="4">
    <source>
        <dbReference type="Proteomes" id="UP000547058"/>
    </source>
</evidence>
<dbReference type="RefSeq" id="WP_182338003.1">
    <property type="nucleotide sequence ID" value="NZ_JACGXS010000001.1"/>
</dbReference>
<dbReference type="Pfam" id="PF00111">
    <property type="entry name" value="Fer2"/>
    <property type="match status" value="1"/>
</dbReference>
<evidence type="ECO:0000259" key="2">
    <source>
        <dbReference type="PROSITE" id="PS51384"/>
    </source>
</evidence>
<dbReference type="AlphaFoldDB" id="A0A7W3FJW4"/>
<dbReference type="InterPro" id="IPR001041">
    <property type="entry name" value="2Fe-2S_ferredoxin-type"/>
</dbReference>
<accession>A0A7W3FJW4</accession>
<dbReference type="Gene3D" id="2.40.30.10">
    <property type="entry name" value="Translation factors"/>
    <property type="match status" value="1"/>
</dbReference>
<feature type="domain" description="2Fe-2S ferredoxin-type" evidence="1">
    <location>
        <begin position="275"/>
        <end position="359"/>
    </location>
</feature>
<dbReference type="SUPFAM" id="SSF63380">
    <property type="entry name" value="Riboflavin synthase domain-like"/>
    <property type="match status" value="1"/>
</dbReference>
<dbReference type="EMBL" id="JACGXS010000001">
    <property type="protein sequence ID" value="MBA8680849.1"/>
    <property type="molecule type" value="Genomic_DNA"/>
</dbReference>
<reference evidence="3 4" key="1">
    <citation type="submission" date="2020-08" db="EMBL/GenBank/DDBJ databases">
        <title>Stenotrophomonas tumulicola JCM 30961.</title>
        <authorList>
            <person name="Deng Y."/>
        </authorList>
    </citation>
    <scope>NUCLEOTIDE SEQUENCE [LARGE SCALE GENOMIC DNA]</scope>
    <source>
        <strain evidence="3 4">JCM 30961</strain>
    </source>
</reference>
<dbReference type="InterPro" id="IPR012675">
    <property type="entry name" value="Beta-grasp_dom_sf"/>
</dbReference>
<keyword evidence="4" id="KW-1185">Reference proteome</keyword>
<dbReference type="Gene3D" id="3.40.50.80">
    <property type="entry name" value="Nucleotide-binding domain of ferredoxin-NADP reductase (FNR) module"/>
    <property type="match status" value="1"/>
</dbReference>
<dbReference type="InterPro" id="IPR039261">
    <property type="entry name" value="FNR_nucleotide-bd"/>
</dbReference>
<dbReference type="GO" id="GO:0051536">
    <property type="term" value="F:iron-sulfur cluster binding"/>
    <property type="evidence" value="ECO:0007669"/>
    <property type="project" value="InterPro"/>
</dbReference>
<sequence>MNAAVRPIGVARPSLVSPQRWLSPALFDFWAGHLNPLWTLRQPLARLLRREPAGAGACTLVLRTNRHWRGMQPGQHVTLGVEIDGRLLQRSYSPTMLGPRELAITVKAVEGGRVSRHLVEQARIGTVFQLGPAFGEFSVPTAAPLLLLAAGSGITPMRSLLRALAAGPLAAPVDLYYWERQSDAFSFREELQALAEADPQLQVHLLATRDAQAPAARVDACDFDQLGDVPLAQRHVLACGPDGFVAAARQRLLHHVAGFQAEAFTPPAAAPDAIGEVQLTLARSGRQLVVPRGVPLLDSLEAHGLKPKHGCRMGICNTCTCHRVSGATHHLRTGEQHAEPAQPVRICVSAPTTDLVLDL</sequence>
<dbReference type="InterPro" id="IPR036010">
    <property type="entry name" value="2Fe-2S_ferredoxin-like_sf"/>
</dbReference>
<dbReference type="InterPro" id="IPR017927">
    <property type="entry name" value="FAD-bd_FR_type"/>
</dbReference>
<gene>
    <name evidence="3" type="ORF">H4O11_03415</name>
</gene>
<dbReference type="CDD" id="cd00207">
    <property type="entry name" value="fer2"/>
    <property type="match status" value="1"/>
</dbReference>
<protein>
    <submittedName>
        <fullName evidence="3">Iron-sulfur cluster-binding domain-containing protein</fullName>
    </submittedName>
</protein>
<dbReference type="InterPro" id="IPR001433">
    <property type="entry name" value="OxRdtase_FAD/NAD-bd"/>
</dbReference>
<proteinExistence type="predicted"/>
<dbReference type="SUPFAM" id="SSF54292">
    <property type="entry name" value="2Fe-2S ferredoxin-like"/>
    <property type="match status" value="1"/>
</dbReference>
<dbReference type="Pfam" id="PF00175">
    <property type="entry name" value="NAD_binding_1"/>
    <property type="match status" value="1"/>
</dbReference>
<dbReference type="InterPro" id="IPR017938">
    <property type="entry name" value="Riboflavin_synthase-like_b-brl"/>
</dbReference>
<organism evidence="3 4">
    <name type="scientific">Stenotrophomonas tumulicola</name>
    <dbReference type="NCBI Taxonomy" id="1685415"/>
    <lineage>
        <taxon>Bacteria</taxon>
        <taxon>Pseudomonadati</taxon>
        <taxon>Pseudomonadota</taxon>
        <taxon>Gammaproteobacteria</taxon>
        <taxon>Lysobacterales</taxon>
        <taxon>Lysobacteraceae</taxon>
        <taxon>Stenotrophomonas</taxon>
    </lineage>
</organism>
<name>A0A7W3FJW4_9GAMM</name>
<dbReference type="PANTHER" id="PTHR47354:SF3">
    <property type="entry name" value="OXIDOREDUCTASE-RELATED"/>
    <property type="match status" value="1"/>
</dbReference>
<dbReference type="PROSITE" id="PS51384">
    <property type="entry name" value="FAD_FR"/>
    <property type="match status" value="1"/>
</dbReference>
<dbReference type="GO" id="GO:0016491">
    <property type="term" value="F:oxidoreductase activity"/>
    <property type="evidence" value="ECO:0007669"/>
    <property type="project" value="InterPro"/>
</dbReference>
<dbReference type="Pfam" id="PF00970">
    <property type="entry name" value="FAD_binding_6"/>
    <property type="match status" value="1"/>
</dbReference>
<feature type="domain" description="FAD-binding FR-type" evidence="2">
    <location>
        <begin position="40"/>
        <end position="140"/>
    </location>
</feature>
<evidence type="ECO:0000313" key="3">
    <source>
        <dbReference type="EMBL" id="MBA8680849.1"/>
    </source>
</evidence>